<evidence type="ECO:0000256" key="6">
    <source>
        <dbReference type="SAM" id="MobiDB-lite"/>
    </source>
</evidence>
<comment type="subcellular location">
    <subcellularLocation>
        <location evidence="1">Cytoplasm</location>
    </subcellularLocation>
</comment>
<organism evidence="7 8">
    <name type="scientific">Nitzschia inconspicua</name>
    <dbReference type="NCBI Taxonomy" id="303405"/>
    <lineage>
        <taxon>Eukaryota</taxon>
        <taxon>Sar</taxon>
        <taxon>Stramenopiles</taxon>
        <taxon>Ochrophyta</taxon>
        <taxon>Bacillariophyta</taxon>
        <taxon>Bacillariophyceae</taxon>
        <taxon>Bacillariophycidae</taxon>
        <taxon>Bacillariales</taxon>
        <taxon>Bacillariaceae</taxon>
        <taxon>Nitzschia</taxon>
    </lineage>
</organism>
<protein>
    <submittedName>
        <fullName evidence="7">Heat repeat-containing protein</fullName>
    </submittedName>
</protein>
<evidence type="ECO:0000256" key="3">
    <source>
        <dbReference type="ARBA" id="ARBA00022490"/>
    </source>
</evidence>
<keyword evidence="4" id="KW-0677">Repeat</keyword>
<keyword evidence="3" id="KW-0963">Cytoplasm</keyword>
<evidence type="ECO:0000256" key="1">
    <source>
        <dbReference type="ARBA" id="ARBA00004496"/>
    </source>
</evidence>
<comment type="caution">
    <text evidence="7">The sequence shown here is derived from an EMBL/GenBank/DDBJ whole genome shotgun (WGS) entry which is preliminary data.</text>
</comment>
<dbReference type="Pfam" id="PF13513">
    <property type="entry name" value="HEAT_EZ"/>
    <property type="match status" value="1"/>
</dbReference>
<gene>
    <name evidence="7" type="ORF">IV203_028543</name>
</gene>
<dbReference type="Proteomes" id="UP000693970">
    <property type="component" value="Unassembled WGS sequence"/>
</dbReference>
<feature type="compositionally biased region" description="Basic residues" evidence="6">
    <location>
        <begin position="537"/>
        <end position="546"/>
    </location>
</feature>
<reference evidence="7" key="1">
    <citation type="journal article" date="2021" name="Sci. Rep.">
        <title>Diploid genomic architecture of Nitzschia inconspicua, an elite biomass production diatom.</title>
        <authorList>
            <person name="Oliver A."/>
            <person name="Podell S."/>
            <person name="Pinowska A."/>
            <person name="Traller J.C."/>
            <person name="Smith S.R."/>
            <person name="McClure R."/>
            <person name="Beliaev A."/>
            <person name="Bohutskyi P."/>
            <person name="Hill E.A."/>
            <person name="Rabines A."/>
            <person name="Zheng H."/>
            <person name="Allen L.Z."/>
            <person name="Kuo A."/>
            <person name="Grigoriev I.V."/>
            <person name="Allen A.E."/>
            <person name="Hazlebeck D."/>
            <person name="Allen E.E."/>
        </authorList>
    </citation>
    <scope>NUCLEOTIDE SEQUENCE</scope>
    <source>
        <strain evidence="7">Hildebrandi</strain>
    </source>
</reference>
<dbReference type="PANTHER" id="PTHR10527">
    <property type="entry name" value="IMPORTIN BETA"/>
    <property type="match status" value="1"/>
</dbReference>
<evidence type="ECO:0000256" key="2">
    <source>
        <dbReference type="ARBA" id="ARBA00022448"/>
    </source>
</evidence>
<accession>A0A9K3LP38</accession>
<dbReference type="GO" id="GO:0005737">
    <property type="term" value="C:cytoplasm"/>
    <property type="evidence" value="ECO:0007669"/>
    <property type="project" value="UniProtKB-SubCell"/>
</dbReference>
<dbReference type="GO" id="GO:0006606">
    <property type="term" value="P:protein import into nucleus"/>
    <property type="evidence" value="ECO:0007669"/>
    <property type="project" value="InterPro"/>
</dbReference>
<evidence type="ECO:0000256" key="5">
    <source>
        <dbReference type="ARBA" id="ARBA00022927"/>
    </source>
</evidence>
<dbReference type="InterPro" id="IPR040122">
    <property type="entry name" value="Importin_beta"/>
</dbReference>
<feature type="region of interest" description="Disordered" evidence="6">
    <location>
        <begin position="529"/>
        <end position="566"/>
    </location>
</feature>
<keyword evidence="8" id="KW-1185">Reference proteome</keyword>
<dbReference type="EMBL" id="JAGRRH010000007">
    <property type="protein sequence ID" value="KAG7365873.1"/>
    <property type="molecule type" value="Genomic_DNA"/>
</dbReference>
<evidence type="ECO:0000256" key="4">
    <source>
        <dbReference type="ARBA" id="ARBA00022737"/>
    </source>
</evidence>
<sequence length="1146" mass="126788">MPPSTPFISHPPTNLFPFRSSESLNFLIWQSEILCTHRSIVRLFSSLRHLQSPSFQILSVFSAGLINKLSRRFHHRTDLDHTSRQLSNSLRHQRISILEILAIRFWKLRSENQTFLPVLANKQTTSTGRQGDTAMASPSPPPPNGQVLSLVSALSQTANHDLHVQAIQARDQALNSSLESYGNLCLQLAFLLVGCDQPDTLLQRIEPSQLQIWQQTDAITAGQIQSNPSMWIPFGQMAGLILKNALLRPPIQPATNRPLFLEGEVAHHVKETLLYGLTLRHTPLRNVISSVIADCSVSHDSVQPNLHILQWPTLMPTLIQNLDPNNPNSNVYGLQASLSTVKKMMEDDPQEIPTSSLDALVPLLLNLFQSPDESTRVTSLQSLAACLSYGLVPSSLVVQFPTYLEGLSRLASDPSVTVRQWVCRSINTLLEFHAQYLQPQWPSICQFMLQCTIQQPQGDEEQLVATEACEFWLIFATIDEADLTSAMMDTIQSLLPQLIPTLLNNMVYSQEQRVDLEVQNELDMEEGVNVRDGMKPVFHKSRAKHGGGHDDGDDEDGDNDDDEFGEDNEWNLRKYAGASLDSLANLYGAEPILPNLLPSLEQGIASNDPWIQEASILALGAIAEGCREEMNVHMANLYPYLMNLLATPETTEYLPQVKIICAWTISRYFGWAVDQVQMGSQGHLLATTLEVLLKRLQDKNRKVQVSIGSSLSELMENAGDLMVPYLQEIYPVIVSAMGRYQGRSLVILFDTLGIMAEHCGPATGENDLPRQYVPPLLSIWNTAARHDPSNRMLLPLMESLATIAATCGMNFQPFALECLETAMGTIEQVQMVLMTTEDPALEEADPVICATDLLDGLCEGLGSNFATLVGSSSRYGPNFLNVLHALCTHPMAGIRMSALALLGDLARNTPSMIEPALPTLLQDAITNLDSTFDEEMHGSLCSNAVWAIGEICVQCGSNSAPIQPFAQDLMQKLVGILMGNGSERVSSVSGLAENASACVGRLATVNPAFVAPDLSRFLLGWCDGLSRITDVTERRDAFNGFCHALYANPQAIHQVDNVDIPNVITSILFAILTWHIPSDVPRDTDDFLNGNYGFTPFPPTEVELGQRLSQLIRDIRSSVGDHVWKKSQDRLPVNVRRLFREAYQIQ</sequence>
<evidence type="ECO:0000313" key="7">
    <source>
        <dbReference type="EMBL" id="KAG7365873.1"/>
    </source>
</evidence>
<keyword evidence="2" id="KW-0813">Transport</keyword>
<dbReference type="OrthoDB" id="951172at2759"/>
<keyword evidence="5" id="KW-0653">Protein transport</keyword>
<feature type="region of interest" description="Disordered" evidence="6">
    <location>
        <begin position="125"/>
        <end position="145"/>
    </location>
</feature>
<feature type="compositionally biased region" description="Acidic residues" evidence="6">
    <location>
        <begin position="551"/>
        <end position="566"/>
    </location>
</feature>
<proteinExistence type="predicted"/>
<dbReference type="AlphaFoldDB" id="A0A9K3LP38"/>
<name>A0A9K3LP38_9STRA</name>
<evidence type="ECO:0000313" key="8">
    <source>
        <dbReference type="Proteomes" id="UP000693970"/>
    </source>
</evidence>
<reference evidence="7" key="2">
    <citation type="submission" date="2021-04" db="EMBL/GenBank/DDBJ databases">
        <authorList>
            <person name="Podell S."/>
        </authorList>
    </citation>
    <scope>NUCLEOTIDE SEQUENCE</scope>
    <source>
        <strain evidence="7">Hildebrandi</strain>
    </source>
</reference>